<evidence type="ECO:0000313" key="1">
    <source>
        <dbReference type="EMBL" id="KAB2624695.1"/>
    </source>
</evidence>
<reference evidence="2" key="2">
    <citation type="submission" date="2019-10" db="EMBL/GenBank/DDBJ databases">
        <title>A de novo genome assembly of a pear dwarfing rootstock.</title>
        <authorList>
            <person name="Wang F."/>
            <person name="Wang J."/>
            <person name="Li S."/>
            <person name="Zhang Y."/>
            <person name="Fang M."/>
            <person name="Ma L."/>
            <person name="Zhao Y."/>
            <person name="Jiang S."/>
        </authorList>
    </citation>
    <scope>NUCLEOTIDE SEQUENCE [LARGE SCALE GENOMIC DNA]</scope>
</reference>
<dbReference type="PANTHER" id="PTHR36714">
    <property type="entry name" value="T23E23.1"/>
    <property type="match status" value="1"/>
</dbReference>
<protein>
    <submittedName>
        <fullName evidence="1">Uncharacterized protein</fullName>
    </submittedName>
</protein>
<dbReference type="PANTHER" id="PTHR36714:SF1">
    <property type="entry name" value="T23E23.1"/>
    <property type="match status" value="1"/>
</dbReference>
<accession>A0A5N5H9U7</accession>
<reference evidence="1 2" key="3">
    <citation type="submission" date="2019-11" db="EMBL/GenBank/DDBJ databases">
        <title>A de novo genome assembly of a pear dwarfing rootstock.</title>
        <authorList>
            <person name="Wang F."/>
            <person name="Wang J."/>
            <person name="Li S."/>
            <person name="Zhang Y."/>
            <person name="Fang M."/>
            <person name="Ma L."/>
            <person name="Zhao Y."/>
            <person name="Jiang S."/>
        </authorList>
    </citation>
    <scope>NUCLEOTIDE SEQUENCE [LARGE SCALE GENOMIC DNA]</scope>
    <source>
        <strain evidence="1">S2</strain>
        <tissue evidence="1">Leaf</tissue>
    </source>
</reference>
<organism evidence="1 2">
    <name type="scientific">Pyrus ussuriensis x Pyrus communis</name>
    <dbReference type="NCBI Taxonomy" id="2448454"/>
    <lineage>
        <taxon>Eukaryota</taxon>
        <taxon>Viridiplantae</taxon>
        <taxon>Streptophyta</taxon>
        <taxon>Embryophyta</taxon>
        <taxon>Tracheophyta</taxon>
        <taxon>Spermatophyta</taxon>
        <taxon>Magnoliopsida</taxon>
        <taxon>eudicotyledons</taxon>
        <taxon>Gunneridae</taxon>
        <taxon>Pentapetalae</taxon>
        <taxon>rosids</taxon>
        <taxon>fabids</taxon>
        <taxon>Rosales</taxon>
        <taxon>Rosaceae</taxon>
        <taxon>Amygdaloideae</taxon>
        <taxon>Maleae</taxon>
        <taxon>Pyrus</taxon>
    </lineage>
</organism>
<sequence>MEIPRFSEMNLWFRDTIGVIGSAAKIPLRNPSFITFVLVTSFPLFCTTLVPRLPSSQPSLIMEKAAIQLRVLTHHPKGHMIQLLRPLLSSSCSNRLLQAVNMVVPVVAFDKWVEYGAWWNLSVVVSILEKDNRGFEAFSDAAELSEGNTRRGFVLMLLYSVWSFRFPTLIAKCTFPSVMAYDVLDTSFLCLGKVMNWVVLTVYYYDCKDRHKGLP</sequence>
<reference evidence="1 2" key="1">
    <citation type="submission" date="2019-09" db="EMBL/GenBank/DDBJ databases">
        <authorList>
            <person name="Ou C."/>
        </authorList>
    </citation>
    <scope>NUCLEOTIDE SEQUENCE [LARGE SCALE GENOMIC DNA]</scope>
    <source>
        <strain evidence="1">S2</strain>
        <tissue evidence="1">Leaf</tissue>
    </source>
</reference>
<proteinExistence type="predicted"/>
<evidence type="ECO:0000313" key="2">
    <source>
        <dbReference type="Proteomes" id="UP000327157"/>
    </source>
</evidence>
<comment type="caution">
    <text evidence="1">The sequence shown here is derived from an EMBL/GenBank/DDBJ whole genome shotgun (WGS) entry which is preliminary data.</text>
</comment>
<dbReference type="Proteomes" id="UP000327157">
    <property type="component" value="Chromosome 16"/>
</dbReference>
<dbReference type="AlphaFoldDB" id="A0A5N5H9U7"/>
<dbReference type="OrthoDB" id="1095660at2759"/>
<name>A0A5N5H9U7_9ROSA</name>
<gene>
    <name evidence="1" type="ORF">D8674_016355</name>
</gene>
<dbReference type="EMBL" id="SMOL01000160">
    <property type="protein sequence ID" value="KAB2624695.1"/>
    <property type="molecule type" value="Genomic_DNA"/>
</dbReference>
<keyword evidence="2" id="KW-1185">Reference proteome</keyword>